<dbReference type="InParanoid" id="A0A0C2WDS1"/>
<reference evidence="1 2" key="1">
    <citation type="submission" date="2014-04" db="EMBL/GenBank/DDBJ databases">
        <title>Evolutionary Origins and Diversification of the Mycorrhizal Mutualists.</title>
        <authorList>
            <consortium name="DOE Joint Genome Institute"/>
            <consortium name="Mycorrhizal Genomics Consortium"/>
            <person name="Kohler A."/>
            <person name="Kuo A."/>
            <person name="Nagy L.G."/>
            <person name="Floudas D."/>
            <person name="Copeland A."/>
            <person name="Barry K.W."/>
            <person name="Cichocki N."/>
            <person name="Veneault-Fourrey C."/>
            <person name="LaButti K."/>
            <person name="Lindquist E.A."/>
            <person name="Lipzen A."/>
            <person name="Lundell T."/>
            <person name="Morin E."/>
            <person name="Murat C."/>
            <person name="Riley R."/>
            <person name="Ohm R."/>
            <person name="Sun H."/>
            <person name="Tunlid A."/>
            <person name="Henrissat B."/>
            <person name="Grigoriev I.V."/>
            <person name="Hibbett D.S."/>
            <person name="Martin F."/>
        </authorList>
    </citation>
    <scope>NUCLEOTIDE SEQUENCE [LARGE SCALE GENOMIC DNA]</scope>
    <source>
        <strain evidence="1 2">Koide BX008</strain>
    </source>
</reference>
<dbReference type="AlphaFoldDB" id="A0A0C2WDS1"/>
<dbReference type="HOGENOM" id="CLU_2573415_0_0_1"/>
<accession>A0A0C2WDS1</accession>
<keyword evidence="2" id="KW-1185">Reference proteome</keyword>
<evidence type="ECO:0000313" key="1">
    <source>
        <dbReference type="EMBL" id="KIL54746.1"/>
    </source>
</evidence>
<organism evidence="1 2">
    <name type="scientific">Amanita muscaria (strain Koide BX008)</name>
    <dbReference type="NCBI Taxonomy" id="946122"/>
    <lineage>
        <taxon>Eukaryota</taxon>
        <taxon>Fungi</taxon>
        <taxon>Dikarya</taxon>
        <taxon>Basidiomycota</taxon>
        <taxon>Agaricomycotina</taxon>
        <taxon>Agaricomycetes</taxon>
        <taxon>Agaricomycetidae</taxon>
        <taxon>Agaricales</taxon>
        <taxon>Pluteineae</taxon>
        <taxon>Amanitaceae</taxon>
        <taxon>Amanita</taxon>
    </lineage>
</organism>
<dbReference type="EMBL" id="KN818644">
    <property type="protein sequence ID" value="KIL54746.1"/>
    <property type="molecule type" value="Genomic_DNA"/>
</dbReference>
<name>A0A0C2WDS1_AMAMK</name>
<proteinExistence type="predicted"/>
<gene>
    <name evidence="1" type="ORF">M378DRAFT_18595</name>
</gene>
<protein>
    <submittedName>
        <fullName evidence="1">Uncharacterized protein</fullName>
    </submittedName>
</protein>
<evidence type="ECO:0000313" key="2">
    <source>
        <dbReference type="Proteomes" id="UP000054549"/>
    </source>
</evidence>
<sequence>MCNVTWWSRFERPVFDGPGSDEKFLESCLNLQGRAWHICIAANLCRAYSLASDLREEADVATLRGLFEVLHFTPNVKQKLR</sequence>
<dbReference type="Proteomes" id="UP000054549">
    <property type="component" value="Unassembled WGS sequence"/>
</dbReference>